<proteinExistence type="predicted"/>
<organism evidence="1 2">
    <name type="scientific">Porites lobata</name>
    <dbReference type="NCBI Taxonomy" id="104759"/>
    <lineage>
        <taxon>Eukaryota</taxon>
        <taxon>Metazoa</taxon>
        <taxon>Cnidaria</taxon>
        <taxon>Anthozoa</taxon>
        <taxon>Hexacorallia</taxon>
        <taxon>Scleractinia</taxon>
        <taxon>Fungiina</taxon>
        <taxon>Poritidae</taxon>
        <taxon>Porites</taxon>
    </lineage>
</organism>
<gene>
    <name evidence="1" type="ORF">PLOB_00025074</name>
</gene>
<name>A0ABN8MXH7_9CNID</name>
<evidence type="ECO:0000313" key="1">
    <source>
        <dbReference type="EMBL" id="CAH3035258.1"/>
    </source>
</evidence>
<reference evidence="1 2" key="1">
    <citation type="submission" date="2022-05" db="EMBL/GenBank/DDBJ databases">
        <authorList>
            <consortium name="Genoscope - CEA"/>
            <person name="William W."/>
        </authorList>
    </citation>
    <scope>NUCLEOTIDE SEQUENCE [LARGE SCALE GENOMIC DNA]</scope>
</reference>
<dbReference type="Proteomes" id="UP001159405">
    <property type="component" value="Unassembled WGS sequence"/>
</dbReference>
<accession>A0ABN8MXH7</accession>
<evidence type="ECO:0000313" key="2">
    <source>
        <dbReference type="Proteomes" id="UP001159405"/>
    </source>
</evidence>
<dbReference type="EMBL" id="CALNXK010000003">
    <property type="protein sequence ID" value="CAH3035258.1"/>
    <property type="molecule type" value="Genomic_DNA"/>
</dbReference>
<keyword evidence="2" id="KW-1185">Reference proteome</keyword>
<sequence>MVNQTLEYVKSCSLKAKKLQHLSEHLVTNGPEAYYTHPASYYKLPLTSAVTLPKISIPKPAVLQVLTRNEEALMRPWAKKHGKSVRQRNVRQDNTKDRAGTLPLNVYESETILNPLNLQLVTTGVQPDIIESLDNEVREEHTTEQPVPIDTYRERQCYR</sequence>
<protein>
    <submittedName>
        <fullName evidence="1">Uncharacterized protein</fullName>
    </submittedName>
</protein>
<comment type="caution">
    <text evidence="1">The sequence shown here is derived from an EMBL/GenBank/DDBJ whole genome shotgun (WGS) entry which is preliminary data.</text>
</comment>